<keyword evidence="3" id="KW-1134">Transmembrane beta strand</keyword>
<evidence type="ECO:0000256" key="10">
    <source>
        <dbReference type="ARBA" id="ARBA00093798"/>
    </source>
</evidence>
<proteinExistence type="inferred from homology"/>
<evidence type="ECO:0000256" key="11">
    <source>
        <dbReference type="ARBA" id="ARBA00093802"/>
    </source>
</evidence>
<reference evidence="12 13" key="1">
    <citation type="submission" date="2023-03" db="EMBL/GenBank/DDBJ databases">
        <title>NovoSphingobium album sp. nov. isolated from polycyclic aromatic hydrocarbons- and heavy-metal polluted soil.</title>
        <authorList>
            <person name="Liu Z."/>
            <person name="Wang K."/>
        </authorList>
    </citation>
    <scope>NUCLEOTIDE SEQUENCE [LARGE SCALE GENOMIC DNA]</scope>
    <source>
        <strain evidence="12 13">H3SJ31-1</strain>
    </source>
</reference>
<evidence type="ECO:0000256" key="8">
    <source>
        <dbReference type="ARBA" id="ARBA00023136"/>
    </source>
</evidence>
<dbReference type="EMBL" id="JARESE010000041">
    <property type="protein sequence ID" value="MDE8652510.1"/>
    <property type="molecule type" value="Genomic_DNA"/>
</dbReference>
<comment type="subcellular location">
    <subcellularLocation>
        <location evidence="2">Cell membrane</location>
        <topology evidence="2">Multi-pass membrane protein</topology>
    </subcellularLocation>
    <subcellularLocation>
        <location evidence="1">Cytoplasm</location>
    </subcellularLocation>
</comment>
<dbReference type="RefSeq" id="WP_275228591.1">
    <property type="nucleotide sequence ID" value="NZ_JARESE010000041.1"/>
</dbReference>
<keyword evidence="4" id="KW-1003">Cell membrane</keyword>
<evidence type="ECO:0000256" key="3">
    <source>
        <dbReference type="ARBA" id="ARBA00022452"/>
    </source>
</evidence>
<evidence type="ECO:0000313" key="13">
    <source>
        <dbReference type="Proteomes" id="UP001216253"/>
    </source>
</evidence>
<name>A0ABT5WR29_9SPHN</name>
<comment type="similarity">
    <text evidence="9">Belongs to the bacterial gasdermin family.</text>
</comment>
<dbReference type="Pfam" id="PF26164">
    <property type="entry name" value="Bact_GSDM"/>
    <property type="match status" value="1"/>
</dbReference>
<evidence type="ECO:0000256" key="5">
    <source>
        <dbReference type="ARBA" id="ARBA00022490"/>
    </source>
</evidence>
<keyword evidence="7" id="KW-0051">Antiviral defense</keyword>
<keyword evidence="13" id="KW-1185">Reference proteome</keyword>
<gene>
    <name evidence="12" type="ORF">PYV00_12445</name>
</gene>
<evidence type="ECO:0000256" key="6">
    <source>
        <dbReference type="ARBA" id="ARBA00022692"/>
    </source>
</evidence>
<keyword evidence="6" id="KW-0812">Transmembrane</keyword>
<evidence type="ECO:0000256" key="7">
    <source>
        <dbReference type="ARBA" id="ARBA00023118"/>
    </source>
</evidence>
<accession>A0ABT5WR29</accession>
<comment type="caution">
    <text evidence="12">The sequence shown here is derived from an EMBL/GenBank/DDBJ whole genome shotgun (WGS) entry which is preliminary data.</text>
</comment>
<evidence type="ECO:0000256" key="4">
    <source>
        <dbReference type="ARBA" id="ARBA00022475"/>
    </source>
</evidence>
<sequence>MGIFKNCKDPTLTALKKQGFNVVQVPRVNLLPTQLLVGVNGRLRYMGDLTSVFVPDPQGAPIPPIGPDQPGPNISGTKSADVGIGVGLDILGGLISALGGSTLGINVAYAKAASVQFEYAATQRSDTQIALVDQFLASSTINPFARSAKAMLDADQVYVVTSVIKSDTINVSAKDSNKVSLAVNVPVIQNAIGGKLSVTASGDAASVVTYKGPMPLVFGFQAVRLIFDGAVYRTMKLVEAGTVTGEAVGGAPIMLDVEQMLLADG</sequence>
<evidence type="ECO:0000256" key="9">
    <source>
        <dbReference type="ARBA" id="ARBA00093769"/>
    </source>
</evidence>
<evidence type="ECO:0000256" key="1">
    <source>
        <dbReference type="ARBA" id="ARBA00004496"/>
    </source>
</evidence>
<dbReference type="Proteomes" id="UP001216253">
    <property type="component" value="Unassembled WGS sequence"/>
</dbReference>
<evidence type="ECO:0000256" key="2">
    <source>
        <dbReference type="ARBA" id="ARBA00004651"/>
    </source>
</evidence>
<keyword evidence="5" id="KW-0963">Cytoplasm</keyword>
<evidence type="ECO:0000313" key="12">
    <source>
        <dbReference type="EMBL" id="MDE8652510.1"/>
    </source>
</evidence>
<protein>
    <recommendedName>
        <fullName evidence="10">Gasdermin bGSDM</fullName>
    </recommendedName>
    <alternativeName>
        <fullName evidence="11">Bacterial gasdermin</fullName>
    </alternativeName>
</protein>
<organism evidence="12 13">
    <name type="scientific">Novosphingobium album</name>
    <name type="common">ex Liu et al. 2023</name>
    <dbReference type="NCBI Taxonomy" id="3031130"/>
    <lineage>
        <taxon>Bacteria</taxon>
        <taxon>Pseudomonadati</taxon>
        <taxon>Pseudomonadota</taxon>
        <taxon>Alphaproteobacteria</taxon>
        <taxon>Sphingomonadales</taxon>
        <taxon>Sphingomonadaceae</taxon>
        <taxon>Novosphingobium</taxon>
    </lineage>
</organism>
<keyword evidence="8" id="KW-0472">Membrane</keyword>
<dbReference type="InterPro" id="IPR058978">
    <property type="entry name" value="GSDM_bact-type"/>
</dbReference>